<dbReference type="Pfam" id="PF00486">
    <property type="entry name" value="Trans_reg_C"/>
    <property type="match status" value="1"/>
</dbReference>
<dbReference type="InterPro" id="IPR051677">
    <property type="entry name" value="AfsR-DnrI-RedD_regulator"/>
</dbReference>
<reference evidence="8 9" key="1">
    <citation type="submission" date="2020-07" db="EMBL/GenBank/DDBJ databases">
        <title>Sequencing the genomes of 1000 actinobacteria strains.</title>
        <authorList>
            <person name="Klenk H.-P."/>
        </authorList>
    </citation>
    <scope>NUCLEOTIDE SEQUENCE [LARGE SCALE GENOMIC DNA]</scope>
    <source>
        <strain evidence="8 9">DSM 103833</strain>
    </source>
</reference>
<dbReference type="CDD" id="cd00383">
    <property type="entry name" value="trans_reg_C"/>
    <property type="match status" value="1"/>
</dbReference>
<dbReference type="Gene3D" id="1.10.10.10">
    <property type="entry name" value="Winged helix-like DNA-binding domain superfamily/Winged helix DNA-binding domain"/>
    <property type="match status" value="1"/>
</dbReference>
<dbReference type="AlphaFoldDB" id="A0A853BX35"/>
<dbReference type="PROSITE" id="PS51755">
    <property type="entry name" value="OMPR_PHOB"/>
    <property type="match status" value="1"/>
</dbReference>
<evidence type="ECO:0000256" key="4">
    <source>
        <dbReference type="ARBA" id="ARBA00023163"/>
    </source>
</evidence>
<dbReference type="Proteomes" id="UP000530424">
    <property type="component" value="Unassembled WGS sequence"/>
</dbReference>
<proteinExistence type="inferred from homology"/>
<dbReference type="Gene3D" id="1.25.40.10">
    <property type="entry name" value="Tetratricopeptide repeat domain"/>
    <property type="match status" value="1"/>
</dbReference>
<evidence type="ECO:0000256" key="3">
    <source>
        <dbReference type="ARBA" id="ARBA00023125"/>
    </source>
</evidence>
<name>A0A853BX35_9ACTN</name>
<feature type="region of interest" description="Disordered" evidence="6">
    <location>
        <begin position="384"/>
        <end position="404"/>
    </location>
</feature>
<dbReference type="InterPro" id="IPR027417">
    <property type="entry name" value="P-loop_NTPase"/>
</dbReference>
<dbReference type="EMBL" id="JACCFP010000001">
    <property type="protein sequence ID" value="NYI99674.1"/>
    <property type="molecule type" value="Genomic_DNA"/>
</dbReference>
<dbReference type="SUPFAM" id="SSF48452">
    <property type="entry name" value="TPR-like"/>
    <property type="match status" value="1"/>
</dbReference>
<evidence type="ECO:0000256" key="6">
    <source>
        <dbReference type="SAM" id="MobiDB-lite"/>
    </source>
</evidence>
<dbReference type="Pfam" id="PF13191">
    <property type="entry name" value="AAA_16"/>
    <property type="match status" value="1"/>
</dbReference>
<dbReference type="InterPro" id="IPR011990">
    <property type="entry name" value="TPR-like_helical_dom_sf"/>
</dbReference>
<keyword evidence="4" id="KW-0804">Transcription</keyword>
<dbReference type="InterPro" id="IPR041664">
    <property type="entry name" value="AAA_16"/>
</dbReference>
<dbReference type="InterPro" id="IPR005158">
    <property type="entry name" value="BTAD"/>
</dbReference>
<keyword evidence="2" id="KW-0805">Transcription regulation</keyword>
<keyword evidence="9" id="KW-1185">Reference proteome</keyword>
<dbReference type="InterPro" id="IPR001867">
    <property type="entry name" value="OmpR/PhoB-type_DNA-bd"/>
</dbReference>
<evidence type="ECO:0000256" key="2">
    <source>
        <dbReference type="ARBA" id="ARBA00023015"/>
    </source>
</evidence>
<feature type="DNA-binding region" description="OmpR/PhoB-type" evidence="5">
    <location>
        <begin position="1"/>
        <end position="101"/>
    </location>
</feature>
<dbReference type="PANTHER" id="PTHR35807:SF1">
    <property type="entry name" value="TRANSCRIPTIONAL REGULATOR REDD"/>
    <property type="match status" value="1"/>
</dbReference>
<sequence length="1176" mass="125268">MGETSVRPRFGILGPLRVSAPDGTALPLGGRRPRELLAILLLHPHQVLSRERLVDALWGESATDGAVITLRTHIGAVRRVLAAAGEPDALVSRAGGYTLTVARDDVDTEVFERLLERGQEALGLGDHERAAHLLGTALSLWDGEPLSDLGPPDFAATAIARLDELRLVAEEADLAAALALGRHHDSIGRLQSLVARHPFRERFVAQLMVALYRTGRQADALAAYASTKELLGEELGLDPGAELQSLETAILRQDPLVLGTVSEPAALASTTTRARRPQPADAVLAALRRSPLVGRAAELASLEEAWRGVADGGAAVALVSGPAGVGKSRLIAELAHRAAEDGATVKVARCDDASLPYQPIAAALRSGDEVADVLGRAPEPVRRRLSPLLPDGAGPPPDSEDPGRHAAFLGAVAWMLAELASDAPVLIVVEDAERIDPATAALLRHLSRSLPARSMVVIAYRDPPGSRHAPLLELVGDAAAGGLADRLVLRPLEVDDLADLVAQVTGAVPPPAFVDRLWNRTGGNPFFATEVLRDLAPSDMAGIDDTAGSVPAGVRDVLRHRLAGLARSTRDAVAAAAVLGPDVELLRLARVLDQPEERLVELLEPAIARGFLVESGLSWAGGYAFPHALMREAVYAETPPPRREQLHRRVADVLLAAPAPLPEDVMAAAVHLRRAGGAADPLEVGRASLAAAETASRALAWTEAVEHAEGALPFLDRGAPPAEQADARVRVALLRLRAGLDHARAVELLEDALRRQLELGDHVAAGTTHSRIGGALCMHHSVTDIPRALEHFDAAERVRPDIAERFHLHRGRMQAAMWGVRIDVLGEAARRAGELARHGGRADLQAYAAWGAGYHAANLGDAALAFDHFAASWQAAYSLGDAYVGWLPANAAAHIATELFLDPATGRAWCRKGLAQPRFAAFAYPHEAVADQLARAMALMGELDDARRTAQSLSAEALAHRVLLYYDGEWERSAADAADDLASNRASGNRHEELFHAKRLADSLAELGERDRALAVLTEVLEVAVSGPQVPSEVWVRARRAQLGAEVDLADARADLDRCEHLLPRDGWAGLGGEVALARATVAGTGGDTMAAETAYAEAVAVFAQHQLPWRQAEAELAWAALLDGAGRPRDAAHRRDRARAVYTAIGAPERWLDRCAPTRRRPSTRSQRPVETVDP</sequence>
<dbReference type="PANTHER" id="PTHR35807">
    <property type="entry name" value="TRANSCRIPTIONAL REGULATOR REDD-RELATED"/>
    <property type="match status" value="1"/>
</dbReference>
<evidence type="ECO:0000313" key="9">
    <source>
        <dbReference type="Proteomes" id="UP000530424"/>
    </source>
</evidence>
<keyword evidence="3 5" id="KW-0238">DNA-binding</keyword>
<dbReference type="CDD" id="cd15831">
    <property type="entry name" value="BTAD"/>
    <property type="match status" value="1"/>
</dbReference>
<dbReference type="SUPFAM" id="SSF52540">
    <property type="entry name" value="P-loop containing nucleoside triphosphate hydrolases"/>
    <property type="match status" value="1"/>
</dbReference>
<dbReference type="SUPFAM" id="SSF46894">
    <property type="entry name" value="C-terminal effector domain of the bipartite response regulators"/>
    <property type="match status" value="1"/>
</dbReference>
<dbReference type="SMART" id="SM01043">
    <property type="entry name" value="BTAD"/>
    <property type="match status" value="1"/>
</dbReference>
<dbReference type="SMART" id="SM00862">
    <property type="entry name" value="Trans_reg_C"/>
    <property type="match status" value="1"/>
</dbReference>
<evidence type="ECO:0000313" key="8">
    <source>
        <dbReference type="EMBL" id="NYI99674.1"/>
    </source>
</evidence>
<dbReference type="Pfam" id="PF03704">
    <property type="entry name" value="BTAD"/>
    <property type="match status" value="1"/>
</dbReference>
<feature type="region of interest" description="Disordered" evidence="6">
    <location>
        <begin position="1156"/>
        <end position="1176"/>
    </location>
</feature>
<dbReference type="Gene3D" id="3.40.50.300">
    <property type="entry name" value="P-loop containing nucleotide triphosphate hydrolases"/>
    <property type="match status" value="1"/>
</dbReference>
<dbReference type="GO" id="GO:0006355">
    <property type="term" value="P:regulation of DNA-templated transcription"/>
    <property type="evidence" value="ECO:0007669"/>
    <property type="project" value="InterPro"/>
</dbReference>
<dbReference type="InterPro" id="IPR036388">
    <property type="entry name" value="WH-like_DNA-bd_sf"/>
</dbReference>
<gene>
    <name evidence="8" type="ORF">HNR19_000373</name>
</gene>
<dbReference type="GO" id="GO:0000160">
    <property type="term" value="P:phosphorelay signal transduction system"/>
    <property type="evidence" value="ECO:0007669"/>
    <property type="project" value="InterPro"/>
</dbReference>
<evidence type="ECO:0000256" key="1">
    <source>
        <dbReference type="ARBA" id="ARBA00005820"/>
    </source>
</evidence>
<protein>
    <submittedName>
        <fullName evidence="8">DNA-binding SARP family transcriptional activator</fullName>
    </submittedName>
</protein>
<accession>A0A853BX35</accession>
<comment type="caution">
    <text evidence="8">The sequence shown here is derived from an EMBL/GenBank/DDBJ whole genome shotgun (WGS) entry which is preliminary data.</text>
</comment>
<dbReference type="GO" id="GO:0003677">
    <property type="term" value="F:DNA binding"/>
    <property type="evidence" value="ECO:0007669"/>
    <property type="project" value="UniProtKB-UniRule"/>
</dbReference>
<feature type="domain" description="OmpR/PhoB-type" evidence="7">
    <location>
        <begin position="1"/>
        <end position="101"/>
    </location>
</feature>
<evidence type="ECO:0000256" key="5">
    <source>
        <dbReference type="PROSITE-ProRule" id="PRU01091"/>
    </source>
</evidence>
<comment type="similarity">
    <text evidence="1">Belongs to the AfsR/DnrI/RedD regulatory family.</text>
</comment>
<dbReference type="CDD" id="cd01983">
    <property type="entry name" value="SIMIBI"/>
    <property type="match status" value="1"/>
</dbReference>
<evidence type="ECO:0000259" key="7">
    <source>
        <dbReference type="PROSITE" id="PS51755"/>
    </source>
</evidence>
<dbReference type="RefSeq" id="WP_179666293.1">
    <property type="nucleotide sequence ID" value="NZ_JACCFP010000001.1"/>
</dbReference>
<organism evidence="8 9">
    <name type="scientific">Nocardioides thalensis</name>
    <dbReference type="NCBI Taxonomy" id="1914755"/>
    <lineage>
        <taxon>Bacteria</taxon>
        <taxon>Bacillati</taxon>
        <taxon>Actinomycetota</taxon>
        <taxon>Actinomycetes</taxon>
        <taxon>Propionibacteriales</taxon>
        <taxon>Nocardioidaceae</taxon>
        <taxon>Nocardioides</taxon>
    </lineage>
</organism>
<dbReference type="InterPro" id="IPR016032">
    <property type="entry name" value="Sig_transdc_resp-reg_C-effctor"/>
</dbReference>